<dbReference type="EMBL" id="JACORU010000013">
    <property type="protein sequence ID" value="MBC5767800.1"/>
    <property type="molecule type" value="Genomic_DNA"/>
</dbReference>
<accession>A0A923MD41</accession>
<dbReference type="Proteomes" id="UP000596827">
    <property type="component" value="Unassembled WGS sequence"/>
</dbReference>
<dbReference type="RefSeq" id="WP_187084293.1">
    <property type="nucleotide sequence ID" value="NZ_JACORU010000013.1"/>
</dbReference>
<dbReference type="Gene3D" id="1.10.238.160">
    <property type="match status" value="1"/>
</dbReference>
<feature type="domain" description="Helix-turn-helix" evidence="1">
    <location>
        <begin position="10"/>
        <end position="60"/>
    </location>
</feature>
<dbReference type="AlphaFoldDB" id="A0A923MD41"/>
<organism evidence="2 3">
    <name type="scientific">Ramlibacter albus</name>
    <dbReference type="NCBI Taxonomy" id="2079448"/>
    <lineage>
        <taxon>Bacteria</taxon>
        <taxon>Pseudomonadati</taxon>
        <taxon>Pseudomonadota</taxon>
        <taxon>Betaproteobacteria</taxon>
        <taxon>Burkholderiales</taxon>
        <taxon>Comamonadaceae</taxon>
        <taxon>Ramlibacter</taxon>
    </lineage>
</organism>
<dbReference type="InterPro" id="IPR009061">
    <property type="entry name" value="DNA-bd_dom_put_sf"/>
</dbReference>
<name>A0A923MD41_9BURK</name>
<sequence>METSQRALLVSAAAVAQMLGIHRATLFRWIAAGIFPPATLKRGRVVRWSRVTVEQFAQQGGAQ</sequence>
<proteinExistence type="predicted"/>
<gene>
    <name evidence="2" type="ORF">H8R02_25275</name>
</gene>
<reference evidence="2" key="1">
    <citation type="submission" date="2020-08" db="EMBL/GenBank/DDBJ databases">
        <title>Ramlibacter sp. GTP1 16S ribosomal RNA gene genome sequencing and assembly.</title>
        <authorList>
            <person name="Kang M."/>
        </authorList>
    </citation>
    <scope>NUCLEOTIDE SEQUENCE</scope>
    <source>
        <strain evidence="2">GTP1</strain>
    </source>
</reference>
<dbReference type="Pfam" id="PF12728">
    <property type="entry name" value="HTH_17"/>
    <property type="match status" value="1"/>
</dbReference>
<dbReference type="InterPro" id="IPR041657">
    <property type="entry name" value="HTH_17"/>
</dbReference>
<evidence type="ECO:0000313" key="2">
    <source>
        <dbReference type="EMBL" id="MBC5767800.1"/>
    </source>
</evidence>
<dbReference type="SUPFAM" id="SSF46955">
    <property type="entry name" value="Putative DNA-binding domain"/>
    <property type="match status" value="1"/>
</dbReference>
<evidence type="ECO:0000259" key="1">
    <source>
        <dbReference type="Pfam" id="PF12728"/>
    </source>
</evidence>
<comment type="caution">
    <text evidence="2">The sequence shown here is derived from an EMBL/GenBank/DDBJ whole genome shotgun (WGS) entry which is preliminary data.</text>
</comment>
<evidence type="ECO:0000313" key="3">
    <source>
        <dbReference type="Proteomes" id="UP000596827"/>
    </source>
</evidence>
<keyword evidence="3" id="KW-1185">Reference proteome</keyword>
<protein>
    <submittedName>
        <fullName evidence="2">Helix-turn-helix domain-containing protein</fullName>
    </submittedName>
</protein>